<accession>A0A5N4WNW8</accession>
<dbReference type="Proteomes" id="UP000325788">
    <property type="component" value="Unassembled WGS sequence"/>
</dbReference>
<name>A0A5N4WNW8_9GAMM</name>
<proteinExistence type="predicted"/>
<feature type="region of interest" description="Disordered" evidence="1">
    <location>
        <begin position="76"/>
        <end position="116"/>
    </location>
</feature>
<comment type="caution">
    <text evidence="2">The sequence shown here is derived from an EMBL/GenBank/DDBJ whole genome shotgun (WGS) entry which is preliminary data.</text>
</comment>
<feature type="compositionally biased region" description="Low complexity" evidence="1">
    <location>
        <begin position="84"/>
        <end position="96"/>
    </location>
</feature>
<sequence length="219" mass="24849">MIHYSKTQLGHDALKQRSLPLNARQRRLLVLIGTEDFDSMNEIFKQRLAPPELIEQLSEMGLIMASSAQAFAESEVQSLRPTAQSQSSVTQPSSNSILMPTAQQRPQAEISEPQQQATSLLAEQTFQSATSEPTEPKFEDLVALDFDDVKFLMAQLLQKYCGLMAKQLVLRIQSSEDIRSLKLCQMQWITQLQETRIPPKELNRILHQINFSLQRLNPA</sequence>
<evidence type="ECO:0000313" key="3">
    <source>
        <dbReference type="Proteomes" id="UP000325788"/>
    </source>
</evidence>
<dbReference type="AlphaFoldDB" id="A0A5N4WNW8"/>
<dbReference type="EMBL" id="VXLD01000002">
    <property type="protein sequence ID" value="KAB1857950.1"/>
    <property type="molecule type" value="Genomic_DNA"/>
</dbReference>
<evidence type="ECO:0000256" key="1">
    <source>
        <dbReference type="SAM" id="MobiDB-lite"/>
    </source>
</evidence>
<reference evidence="2 3" key="1">
    <citation type="submission" date="2019-09" db="EMBL/GenBank/DDBJ databases">
        <title>Draft genome sequence of Acinetobacter tandoii W4-4-4 isolated from environmental water sample.</title>
        <authorList>
            <person name="Wee S.K."/>
            <person name="Yan B."/>
            <person name="Mustaffa S.B."/>
            <person name="Yap E.P.H."/>
        </authorList>
    </citation>
    <scope>NUCLEOTIDE SEQUENCE [LARGE SCALE GENOMIC DNA]</scope>
    <source>
        <strain evidence="2 3">W4-4-4</strain>
    </source>
</reference>
<dbReference type="RefSeq" id="WP_151504123.1">
    <property type="nucleotide sequence ID" value="NZ_VXLD01000002.1"/>
</dbReference>
<feature type="compositionally biased region" description="Polar residues" evidence="1">
    <location>
        <begin position="97"/>
        <end position="116"/>
    </location>
</feature>
<evidence type="ECO:0000313" key="2">
    <source>
        <dbReference type="EMBL" id="KAB1857950.1"/>
    </source>
</evidence>
<organism evidence="2 3">
    <name type="scientific">Acinetobacter tandoii</name>
    <dbReference type="NCBI Taxonomy" id="202954"/>
    <lineage>
        <taxon>Bacteria</taxon>
        <taxon>Pseudomonadati</taxon>
        <taxon>Pseudomonadota</taxon>
        <taxon>Gammaproteobacteria</taxon>
        <taxon>Moraxellales</taxon>
        <taxon>Moraxellaceae</taxon>
        <taxon>Acinetobacter</taxon>
    </lineage>
</organism>
<protein>
    <submittedName>
        <fullName evidence="2">Uncharacterized protein</fullName>
    </submittedName>
</protein>
<gene>
    <name evidence="2" type="ORF">F4W09_04225</name>
</gene>